<dbReference type="SUPFAM" id="SSF52540">
    <property type="entry name" value="P-loop containing nucleoside triphosphate hydrolases"/>
    <property type="match status" value="1"/>
</dbReference>
<evidence type="ECO:0000313" key="9">
    <source>
        <dbReference type="EMBL" id="SPC87482.1"/>
    </source>
</evidence>
<dbReference type="HAMAP" id="MF_00185">
    <property type="entry name" value="IPP_trans"/>
    <property type="match status" value="1"/>
</dbReference>
<dbReference type="AlphaFoldDB" id="A0A2N9FJP3"/>
<dbReference type="GO" id="GO:0009691">
    <property type="term" value="P:cytokinin biosynthetic process"/>
    <property type="evidence" value="ECO:0007669"/>
    <property type="project" value="UniProtKB-KW"/>
</dbReference>
<protein>
    <recommendedName>
        <fullName evidence="8">RNase H type-1 domain-containing protein</fullName>
    </recommendedName>
</protein>
<dbReference type="Gene3D" id="3.40.50.300">
    <property type="entry name" value="P-loop containing nucleotide triphosphate hydrolases"/>
    <property type="match status" value="1"/>
</dbReference>
<dbReference type="InterPro" id="IPR027417">
    <property type="entry name" value="P-loop_NTPase"/>
</dbReference>
<evidence type="ECO:0000256" key="2">
    <source>
        <dbReference type="ARBA" id="ARBA00022679"/>
    </source>
</evidence>
<dbReference type="GO" id="GO:0006400">
    <property type="term" value="P:tRNA modification"/>
    <property type="evidence" value="ECO:0007669"/>
    <property type="project" value="TreeGrafter"/>
</dbReference>
<organism evidence="9">
    <name type="scientific">Fagus sylvatica</name>
    <name type="common">Beechnut</name>
    <dbReference type="NCBI Taxonomy" id="28930"/>
    <lineage>
        <taxon>Eukaryota</taxon>
        <taxon>Viridiplantae</taxon>
        <taxon>Streptophyta</taxon>
        <taxon>Embryophyta</taxon>
        <taxon>Tracheophyta</taxon>
        <taxon>Spermatophyta</taxon>
        <taxon>Magnoliopsida</taxon>
        <taxon>eudicotyledons</taxon>
        <taxon>Gunneridae</taxon>
        <taxon>Pentapetalae</taxon>
        <taxon>rosids</taxon>
        <taxon>fabids</taxon>
        <taxon>Fagales</taxon>
        <taxon>Fagaceae</taxon>
        <taxon>Fagus</taxon>
    </lineage>
</organism>
<dbReference type="GO" id="GO:0005524">
    <property type="term" value="F:ATP binding"/>
    <property type="evidence" value="ECO:0007669"/>
    <property type="project" value="UniProtKB-KW"/>
</dbReference>
<dbReference type="GO" id="GO:0005739">
    <property type="term" value="C:mitochondrion"/>
    <property type="evidence" value="ECO:0007669"/>
    <property type="project" value="TreeGrafter"/>
</dbReference>
<feature type="compositionally biased region" description="Polar residues" evidence="7">
    <location>
        <begin position="1"/>
        <end position="22"/>
    </location>
</feature>
<dbReference type="GO" id="GO:0004523">
    <property type="term" value="F:RNA-DNA hybrid ribonuclease activity"/>
    <property type="evidence" value="ECO:0007669"/>
    <property type="project" value="InterPro"/>
</dbReference>
<accession>A0A2N9FJP3</accession>
<evidence type="ECO:0000256" key="7">
    <source>
        <dbReference type="SAM" id="MobiDB-lite"/>
    </source>
</evidence>
<comment type="similarity">
    <text evidence="1 6">Belongs to the IPP transferase family.</text>
</comment>
<dbReference type="GO" id="GO:0052381">
    <property type="term" value="F:tRNA dimethylallyltransferase activity"/>
    <property type="evidence" value="ECO:0007669"/>
    <property type="project" value="InterPro"/>
</dbReference>
<keyword evidence="2 6" id="KW-0808">Transferase</keyword>
<keyword evidence="3" id="KW-0203">Cytokinin biosynthesis</keyword>
<dbReference type="Pfam" id="PF01715">
    <property type="entry name" value="IPPT"/>
    <property type="match status" value="1"/>
</dbReference>
<evidence type="ECO:0000256" key="5">
    <source>
        <dbReference type="ARBA" id="ARBA00022840"/>
    </source>
</evidence>
<evidence type="ECO:0000259" key="8">
    <source>
        <dbReference type="Pfam" id="PF13456"/>
    </source>
</evidence>
<evidence type="ECO:0000256" key="6">
    <source>
        <dbReference type="RuleBase" id="RU003785"/>
    </source>
</evidence>
<dbReference type="InterPro" id="IPR002156">
    <property type="entry name" value="RNaseH_domain"/>
</dbReference>
<dbReference type="FunFam" id="3.30.160.60:FF:002405">
    <property type="entry name" value="tRNA dimethylallyltransferase"/>
    <property type="match status" value="1"/>
</dbReference>
<dbReference type="GO" id="GO:0003676">
    <property type="term" value="F:nucleic acid binding"/>
    <property type="evidence" value="ECO:0007669"/>
    <property type="project" value="InterPro"/>
</dbReference>
<feature type="domain" description="RNase H type-1" evidence="8">
    <location>
        <begin position="461"/>
        <end position="570"/>
    </location>
</feature>
<sequence>MDSPTHTGTQSEGALNPNNGTPQYEEEKPKVVVIMGPTGSGKSKLAIDMASHFPIEIINADSMQVYQGLDVLTNKVPLKDQKGVPHHLLGTISPNVEFTAKDFRDSAIPLINDILLRKCMPVIVGGTNYYIQALVSSFLLDDSAEDMDESCLSGHSGDEHTDKELDFGRDSSDYSYDHLKDIDPVAANRIHPNNHRKISQYLNLYARSGVPPSKLFQEKTAKLVPSPEKEEDCGQNWGQVNNCRYNCCFICVDAPLPVLDYYVEQRVDCMIEAGLLNEVFDIYNPNADYTRGLRQAIGVREFENFLRVYILEGRCDEESDSTNGSLSFRSINKDNKMLKENIQVILDTVGDNQPKILLKEAIDRMKLNTRRLVRSQVSISCKSDDSWASQVVEPAAKMIRSFLNDNASSMPEMEAPNNMGPKLIQRDLWTQYICKACGDRVLRGLHEWEQHKQGRGHRKLGIGVLIRDSLGSVNAVMVKQSALGGDYISIYAQVALTAIKFALDVGLPRIDMDIGCKELLAFLLSEDICLASVGTTVDDILFMKRYFLSVKFSFVSSNCNKAAIALATEAVSSPLEQVWLNDYL</sequence>
<dbReference type="Gene3D" id="1.10.20.140">
    <property type="match status" value="1"/>
</dbReference>
<name>A0A2N9FJP3_FAGSY</name>
<dbReference type="PANTHER" id="PTHR11088">
    <property type="entry name" value="TRNA DIMETHYLALLYLTRANSFERASE"/>
    <property type="match status" value="1"/>
</dbReference>
<dbReference type="Gene3D" id="3.30.160.60">
    <property type="entry name" value="Classic Zinc Finger"/>
    <property type="match status" value="1"/>
</dbReference>
<evidence type="ECO:0000256" key="1">
    <source>
        <dbReference type="ARBA" id="ARBA00005842"/>
    </source>
</evidence>
<keyword evidence="4 6" id="KW-0547">Nucleotide-binding</keyword>
<feature type="region of interest" description="Disordered" evidence="7">
    <location>
        <begin position="1"/>
        <end position="25"/>
    </location>
</feature>
<evidence type="ECO:0000256" key="3">
    <source>
        <dbReference type="ARBA" id="ARBA00022712"/>
    </source>
</evidence>
<dbReference type="InterPro" id="IPR018022">
    <property type="entry name" value="IPT"/>
</dbReference>
<dbReference type="InterPro" id="IPR039657">
    <property type="entry name" value="Dimethylallyltransferase"/>
</dbReference>
<dbReference type="Pfam" id="PF13456">
    <property type="entry name" value="RVT_3"/>
    <property type="match status" value="1"/>
</dbReference>
<proteinExistence type="inferred from homology"/>
<keyword evidence="5 6" id="KW-0067">ATP-binding</keyword>
<reference evidence="9" key="1">
    <citation type="submission" date="2018-02" db="EMBL/GenBank/DDBJ databases">
        <authorList>
            <person name="Cohen D.B."/>
            <person name="Kent A.D."/>
        </authorList>
    </citation>
    <scope>NUCLEOTIDE SEQUENCE</scope>
</reference>
<evidence type="ECO:0000256" key="4">
    <source>
        <dbReference type="ARBA" id="ARBA00022741"/>
    </source>
</evidence>
<dbReference type="EMBL" id="OIVN01000924">
    <property type="protein sequence ID" value="SPC87482.1"/>
    <property type="molecule type" value="Genomic_DNA"/>
</dbReference>
<gene>
    <name evidence="9" type="ORF">FSB_LOCUS15364</name>
</gene>
<dbReference type="NCBIfam" id="TIGR00174">
    <property type="entry name" value="miaA"/>
    <property type="match status" value="1"/>
</dbReference>
<dbReference type="PANTHER" id="PTHR11088:SF82">
    <property type="entry name" value="TRNA DIMETHYLALLYLTRANSFERASE 2"/>
    <property type="match status" value="1"/>
</dbReference>